<evidence type="ECO:0000259" key="1">
    <source>
        <dbReference type="Pfam" id="PF18164"/>
    </source>
</evidence>
<evidence type="ECO:0000313" key="3">
    <source>
        <dbReference type="Proteomes" id="UP000183832"/>
    </source>
</evidence>
<sequence>MLALTRDIRFQAQPQEGIIRRPNGVFNSYHQTTTSFHHFFNGLNYEQWRCKTLLLSPEITLTLIFHLLPLITFQQHFPLFNETVSNENVIQWGNEKIKDFNFAECRASRIEQTNRKIKEYLDDFISSFNQ</sequence>
<dbReference type="Pfam" id="PF18164">
    <property type="entry name" value="GNAT_C"/>
    <property type="match status" value="1"/>
</dbReference>
<dbReference type="Proteomes" id="UP000183832">
    <property type="component" value="Unassembled WGS sequence"/>
</dbReference>
<dbReference type="AlphaFoldDB" id="A0A1J1HY60"/>
<name>A0A1J1HY60_9DIPT</name>
<accession>A0A1J1HY60</accession>
<evidence type="ECO:0000313" key="2">
    <source>
        <dbReference type="EMBL" id="CRK92957.1"/>
    </source>
</evidence>
<feature type="domain" description="GNAT-like C-terminal" evidence="1">
    <location>
        <begin position="22"/>
        <end position="97"/>
    </location>
</feature>
<reference evidence="2 3" key="1">
    <citation type="submission" date="2015-04" db="EMBL/GenBank/DDBJ databases">
        <authorList>
            <person name="Syromyatnikov M.Y."/>
            <person name="Popov V.N."/>
        </authorList>
    </citation>
    <scope>NUCLEOTIDE SEQUENCE [LARGE SCALE GENOMIC DNA]</scope>
</reference>
<keyword evidence="3" id="KW-1185">Reference proteome</keyword>
<organism evidence="2 3">
    <name type="scientific">Clunio marinus</name>
    <dbReference type="NCBI Taxonomy" id="568069"/>
    <lineage>
        <taxon>Eukaryota</taxon>
        <taxon>Metazoa</taxon>
        <taxon>Ecdysozoa</taxon>
        <taxon>Arthropoda</taxon>
        <taxon>Hexapoda</taxon>
        <taxon>Insecta</taxon>
        <taxon>Pterygota</taxon>
        <taxon>Neoptera</taxon>
        <taxon>Endopterygota</taxon>
        <taxon>Diptera</taxon>
        <taxon>Nematocera</taxon>
        <taxon>Chironomoidea</taxon>
        <taxon>Chironomidae</taxon>
        <taxon>Clunio</taxon>
    </lineage>
</organism>
<proteinExistence type="predicted"/>
<dbReference type="InterPro" id="IPR041644">
    <property type="entry name" value="GNAT_C"/>
</dbReference>
<protein>
    <submittedName>
        <fullName evidence="2">CLUMA_CG006679, isoform A</fullName>
    </submittedName>
</protein>
<gene>
    <name evidence="2" type="ORF">CLUMA_CG006679</name>
</gene>
<dbReference type="EMBL" id="CVRI01000036">
    <property type="protein sequence ID" value="CRK92957.1"/>
    <property type="molecule type" value="Genomic_DNA"/>
</dbReference>